<evidence type="ECO:0000313" key="3">
    <source>
        <dbReference type="Proteomes" id="UP000663760"/>
    </source>
</evidence>
<feature type="compositionally biased region" description="Basic and acidic residues" evidence="1">
    <location>
        <begin position="38"/>
        <end position="66"/>
    </location>
</feature>
<name>A0A7I8LAL3_SPIIN</name>
<reference evidence="2" key="1">
    <citation type="submission" date="2020-02" db="EMBL/GenBank/DDBJ databases">
        <authorList>
            <person name="Scholz U."/>
            <person name="Mascher M."/>
            <person name="Fiebig A."/>
        </authorList>
    </citation>
    <scope>NUCLEOTIDE SEQUENCE</scope>
</reference>
<organism evidence="2 3">
    <name type="scientific">Spirodela intermedia</name>
    <name type="common">Intermediate duckweed</name>
    <dbReference type="NCBI Taxonomy" id="51605"/>
    <lineage>
        <taxon>Eukaryota</taxon>
        <taxon>Viridiplantae</taxon>
        <taxon>Streptophyta</taxon>
        <taxon>Embryophyta</taxon>
        <taxon>Tracheophyta</taxon>
        <taxon>Spermatophyta</taxon>
        <taxon>Magnoliopsida</taxon>
        <taxon>Liliopsida</taxon>
        <taxon>Araceae</taxon>
        <taxon>Lemnoideae</taxon>
        <taxon>Spirodela</taxon>
    </lineage>
</organism>
<feature type="region of interest" description="Disordered" evidence="1">
    <location>
        <begin position="27"/>
        <end position="66"/>
    </location>
</feature>
<evidence type="ECO:0000313" key="2">
    <source>
        <dbReference type="EMBL" id="CAA7407111.1"/>
    </source>
</evidence>
<protein>
    <submittedName>
        <fullName evidence="2">Uncharacterized protein</fullName>
    </submittedName>
</protein>
<dbReference type="AlphaFoldDB" id="A0A7I8LAL3"/>
<keyword evidence="3" id="KW-1185">Reference proteome</keyword>
<proteinExistence type="predicted"/>
<evidence type="ECO:0000256" key="1">
    <source>
        <dbReference type="SAM" id="MobiDB-lite"/>
    </source>
</evidence>
<dbReference type="EMBL" id="LR746276">
    <property type="protein sequence ID" value="CAA7407111.1"/>
    <property type="molecule type" value="Genomic_DNA"/>
</dbReference>
<dbReference type="Proteomes" id="UP000663760">
    <property type="component" value="Chromosome 13"/>
</dbReference>
<gene>
    <name evidence="2" type="ORF">SI8410_13017789</name>
</gene>
<sequence>MSIQVLPTAPSPTVTHLMNLAALVPIAAKTKTQQPAERTSRSEREREREGQGRKGRYEGASLKERK</sequence>
<accession>A0A7I8LAL3</accession>